<dbReference type="EMBL" id="HQ619237">
    <property type="protein sequence ID" value="ADT63700.1"/>
    <property type="molecule type" value="Genomic_DNA"/>
</dbReference>
<evidence type="ECO:0000313" key="11">
    <source>
        <dbReference type="EMBL" id="ADB43172.1"/>
    </source>
</evidence>
<evidence type="ECO:0000313" key="16">
    <source>
        <dbReference type="EMBL" id="ADT63635.1"/>
    </source>
</evidence>
<dbReference type="InterPro" id="IPR035973">
    <property type="entry name" value="Cyt_c_oxidase_su3-like_sf"/>
</dbReference>
<comment type="function">
    <text evidence="8">Component of the cytochrome c oxidase, the last enzyme in the mitochondrial electron transport chain which drives oxidative phosphorylation. The respiratory chain contains 3 multisubunit complexes succinate dehydrogenase (complex II, CII), ubiquinol-cytochrome c oxidoreductase (cytochrome b-c1 complex, complex III, CIII) and cytochrome c oxidase (complex IV, CIV), that cooperate to transfer electrons derived from NADH and succinate to molecular oxygen, creating an electrochemical gradient over the inner membrane that drives transmembrane transport and the ATP synthase. Cytochrome c oxidase is the component of the respiratory chain that catalyzes the reduction of oxygen to water. Electrons originating from reduced cytochrome c in the intermembrane space (IMS) are transferred via the dinuclear copper A center (CU(A)) of subunit 2 and heme A of subunit 1 to the active site in subunit 1, a binuclear center (BNC) formed by heme A3 and copper B (CU(B)). The BNC reduces molecular oxygen to 2 water molecules using 4 electrons from cytochrome c in the IMS and 4 protons from the mitochondrial matrix.</text>
</comment>
<comment type="subcellular location">
    <subcellularLocation>
        <location evidence="1">Membrane</location>
        <topology evidence="1">Multi-pass membrane protein</topology>
    </subcellularLocation>
</comment>
<keyword evidence="6 9" id="KW-1133">Transmembrane helix</keyword>
<dbReference type="EMBL" id="HQ619235">
    <property type="protein sequence ID" value="ADT63674.1"/>
    <property type="molecule type" value="Genomic_DNA"/>
</dbReference>
<comment type="similarity">
    <text evidence="2 8">Belongs to the cytochrome c oxidase subunit 3 family.</text>
</comment>
<name>F1ADK4_CALSV</name>
<dbReference type="EMBL" id="HQ619233">
    <property type="protein sequence ID" value="ADT63648.1"/>
    <property type="molecule type" value="Genomic_DNA"/>
</dbReference>
<feature type="transmembrane region" description="Helical" evidence="9">
    <location>
        <begin position="160"/>
        <end position="178"/>
    </location>
</feature>
<dbReference type="EMBL" id="HQ619234">
    <property type="protein sequence ID" value="ADT63661.1"/>
    <property type="molecule type" value="Genomic_DNA"/>
</dbReference>
<sequence>MSNMMCHPYHMVDESPWPMFGSLGGLYLTTGMVSWFHLNSIILFSVGNITLMLVMIQWWRDISREGALQGLHTSIVELGLRWGMMLFIVSEVFFFVSFFWAFFHSSLAPSIEVGAVWPPFGISVFNPFQVPLLNTVILISSGVSVTWAHHAIMSSNFTQTSQGLTVTVILGIYFTLLQGLEYYEASFTFADSVYGSTFFIATGFHGLHVIVGTLFLMVSLGRHLNYEFSPSHHFGLEAAAWYWHFVDVVWLFLYMVIYWWGGI</sequence>
<dbReference type="AlphaFoldDB" id="F1ADK4"/>
<dbReference type="EMBL" id="HQ619230">
    <property type="protein sequence ID" value="ADT63609.1"/>
    <property type="molecule type" value="Genomic_DNA"/>
</dbReference>
<keyword evidence="8 11" id="KW-0496">Mitochondrion</keyword>
<evidence type="ECO:0000313" key="20">
    <source>
        <dbReference type="EMBL" id="ADT63687.1"/>
    </source>
</evidence>
<evidence type="ECO:0000313" key="21">
    <source>
        <dbReference type="EMBL" id="ADT63700.1"/>
    </source>
</evidence>
<evidence type="ECO:0000256" key="4">
    <source>
        <dbReference type="ARBA" id="ARBA00022692"/>
    </source>
</evidence>
<evidence type="ECO:0000259" key="10">
    <source>
        <dbReference type="PROSITE" id="PS50253"/>
    </source>
</evidence>
<dbReference type="CDD" id="cd01665">
    <property type="entry name" value="Cyt_c_Oxidase_III"/>
    <property type="match status" value="1"/>
</dbReference>
<feature type="transmembrane region" description="Helical" evidence="9">
    <location>
        <begin position="128"/>
        <end position="148"/>
    </location>
</feature>
<protein>
    <recommendedName>
        <fullName evidence="3 8">Cytochrome c oxidase subunit 3</fullName>
    </recommendedName>
</protein>
<dbReference type="Gene3D" id="1.20.120.80">
    <property type="entry name" value="Cytochrome c oxidase, subunit III, four-helix bundle"/>
    <property type="match status" value="1"/>
</dbReference>
<evidence type="ECO:0000256" key="5">
    <source>
        <dbReference type="ARBA" id="ARBA00022967"/>
    </source>
</evidence>
<dbReference type="EMBL" id="HQ619232">
    <property type="protein sequence ID" value="ADT63635.1"/>
    <property type="molecule type" value="Genomic_DNA"/>
</dbReference>
<dbReference type="Pfam" id="PF00510">
    <property type="entry name" value="COX3"/>
    <property type="match status" value="1"/>
</dbReference>
<keyword evidence="5" id="KW-1278">Translocase</keyword>
<evidence type="ECO:0000256" key="1">
    <source>
        <dbReference type="ARBA" id="ARBA00004141"/>
    </source>
</evidence>
<dbReference type="GO" id="GO:0016020">
    <property type="term" value="C:membrane"/>
    <property type="evidence" value="ECO:0007669"/>
    <property type="project" value="UniProtKB-SubCell"/>
</dbReference>
<dbReference type="Gene3D" id="1.10.287.70">
    <property type="match status" value="1"/>
</dbReference>
<feature type="transmembrane region" description="Helical" evidence="9">
    <location>
        <begin position="198"/>
        <end position="220"/>
    </location>
</feature>
<evidence type="ECO:0000313" key="13">
    <source>
        <dbReference type="EMBL" id="ADT63597.1"/>
    </source>
</evidence>
<dbReference type="GO" id="GO:0004129">
    <property type="term" value="F:cytochrome-c oxidase activity"/>
    <property type="evidence" value="ECO:0007669"/>
    <property type="project" value="InterPro"/>
</dbReference>
<dbReference type="InterPro" id="IPR024791">
    <property type="entry name" value="Cyt_c/ubiquinol_Oxase_su3"/>
</dbReference>
<proteinExistence type="inferred from homology"/>
<evidence type="ECO:0000313" key="15">
    <source>
        <dbReference type="EMBL" id="ADT63622.1"/>
    </source>
</evidence>
<evidence type="ECO:0000256" key="2">
    <source>
        <dbReference type="ARBA" id="ARBA00010581"/>
    </source>
</evidence>
<dbReference type="GO" id="GO:0005739">
    <property type="term" value="C:mitochondrion"/>
    <property type="evidence" value="ECO:0007669"/>
    <property type="project" value="TreeGrafter"/>
</dbReference>
<dbReference type="EMBL" id="HQ619236">
    <property type="protein sequence ID" value="ADT63687.1"/>
    <property type="molecule type" value="Genomic_DNA"/>
</dbReference>
<dbReference type="InterPro" id="IPR013833">
    <property type="entry name" value="Cyt_c_oxidase_su3_a-hlx"/>
</dbReference>
<keyword evidence="7 9" id="KW-0472">Membrane</keyword>
<evidence type="ECO:0000313" key="14">
    <source>
        <dbReference type="EMBL" id="ADT63609.1"/>
    </source>
</evidence>
<dbReference type="PROSITE" id="PS50253">
    <property type="entry name" value="COX3"/>
    <property type="match status" value="1"/>
</dbReference>
<feature type="transmembrane region" description="Helical" evidence="9">
    <location>
        <begin position="241"/>
        <end position="261"/>
    </location>
</feature>
<evidence type="ECO:0000256" key="7">
    <source>
        <dbReference type="ARBA" id="ARBA00023136"/>
    </source>
</evidence>
<organism evidence="11">
    <name type="scientific">Calanus sinicus</name>
    <name type="common">Copepod</name>
    <dbReference type="NCBI Taxonomy" id="114070"/>
    <lineage>
        <taxon>Eukaryota</taxon>
        <taxon>Metazoa</taxon>
        <taxon>Ecdysozoa</taxon>
        <taxon>Arthropoda</taxon>
        <taxon>Crustacea</taxon>
        <taxon>Multicrustacea</taxon>
        <taxon>Hexanauplia</taxon>
        <taxon>Copepoda</taxon>
        <taxon>Calanoida</taxon>
        <taxon>Calanidae</taxon>
        <taxon>Calanus</taxon>
    </lineage>
</organism>
<evidence type="ECO:0000313" key="12">
    <source>
        <dbReference type="EMBL" id="ADT63583.1"/>
    </source>
</evidence>
<evidence type="ECO:0000256" key="3">
    <source>
        <dbReference type="ARBA" id="ARBA00015944"/>
    </source>
</evidence>
<evidence type="ECO:0000256" key="6">
    <source>
        <dbReference type="ARBA" id="ARBA00022989"/>
    </source>
</evidence>
<dbReference type="InterPro" id="IPR033945">
    <property type="entry name" value="Cyt_c_oxase_su3_dom"/>
</dbReference>
<dbReference type="InterPro" id="IPR000298">
    <property type="entry name" value="Cyt_c_oxidase-like_su3"/>
</dbReference>
<reference evidence="11" key="2">
    <citation type="journal article" date="2011" name="BMC Genomics">
        <title>Distinctive mitochondrial genome of Calanoid copepod Calanus sinicus with multiple large non-coding regions and reshuffled gene order: Useful molecular markers for phylogenetic and population studies.</title>
        <authorList>
            <person name="Wang M."/>
            <person name="Sun S."/>
            <person name="Li C."/>
            <person name="Shen X."/>
        </authorList>
    </citation>
    <scope>NUCLEOTIDE SEQUENCE</scope>
</reference>
<dbReference type="EMBL" id="GU355641">
    <property type="protein sequence ID" value="ADB43172.1"/>
    <property type="molecule type" value="Genomic_DNA"/>
</dbReference>
<dbReference type="PANTHER" id="PTHR11403:SF7">
    <property type="entry name" value="CYTOCHROME C OXIDASE SUBUNIT 3"/>
    <property type="match status" value="1"/>
</dbReference>
<dbReference type="EMBL" id="HQ619231">
    <property type="protein sequence ID" value="ADT63622.1"/>
    <property type="molecule type" value="Genomic_DNA"/>
</dbReference>
<feature type="transmembrane region" description="Helical" evidence="9">
    <location>
        <begin position="35"/>
        <end position="59"/>
    </location>
</feature>
<keyword evidence="4 8" id="KW-0812">Transmembrane</keyword>
<dbReference type="SUPFAM" id="SSF81452">
    <property type="entry name" value="Cytochrome c oxidase subunit III-like"/>
    <property type="match status" value="1"/>
</dbReference>
<dbReference type="EMBL" id="HQ619228">
    <property type="protein sequence ID" value="ADT63583.1"/>
    <property type="molecule type" value="Genomic_DNA"/>
</dbReference>
<accession>F1ADK4</accession>
<dbReference type="FunFam" id="1.20.120.80:FF:000002">
    <property type="entry name" value="Cytochrome c oxidase subunit 3"/>
    <property type="match status" value="1"/>
</dbReference>
<dbReference type="GO" id="GO:0006123">
    <property type="term" value="P:mitochondrial electron transport, cytochrome c to oxygen"/>
    <property type="evidence" value="ECO:0007669"/>
    <property type="project" value="TreeGrafter"/>
</dbReference>
<feature type="transmembrane region" description="Helical" evidence="9">
    <location>
        <begin position="80"/>
        <end position="103"/>
    </location>
</feature>
<evidence type="ECO:0000256" key="9">
    <source>
        <dbReference type="SAM" id="Phobius"/>
    </source>
</evidence>
<evidence type="ECO:0000313" key="17">
    <source>
        <dbReference type="EMBL" id="ADT63648.1"/>
    </source>
</evidence>
<evidence type="ECO:0000313" key="19">
    <source>
        <dbReference type="EMBL" id="ADT63674.1"/>
    </source>
</evidence>
<geneLocation type="mitochondrion" evidence="11"/>
<feature type="domain" description="Heme-copper oxidase subunit III family profile" evidence="10">
    <location>
        <begin position="5"/>
        <end position="262"/>
    </location>
</feature>
<evidence type="ECO:0000256" key="8">
    <source>
        <dbReference type="RuleBase" id="RU003375"/>
    </source>
</evidence>
<reference evidence="12" key="1">
    <citation type="submission" date="2010-11" db="EMBL/GenBank/DDBJ databases">
        <title>Distinctive mitochondrial genome of Calanoid copepod Calanus sinicus with multiple large noncoding regions and reshuffled gene order: Useful molecular markers for phylogenetic and population studies.</title>
        <authorList>
            <person name="Wang M."/>
            <person name="Sun S."/>
            <person name="Li C."/>
            <person name="Shen X."/>
        </authorList>
    </citation>
    <scope>NUCLEOTIDE SEQUENCE</scope>
    <source>
        <strain evidence="12">CS10_KOCS1</strain>
        <strain evidence="13">CS1_E9CS2</strain>
        <strain evidence="14">CS2_E9CS3</strain>
        <strain evidence="15">CS3_F0CS2</strain>
        <strain evidence="16">CS4_F0CS3</strain>
        <strain evidence="17">CS5_KOCS3</strain>
        <strain evidence="18">CS6_KOCS4</strain>
        <strain evidence="19">CS7_HBCS13C</strain>
        <strain evidence="20">CS8_HBCS1F</strain>
        <strain evidence="21">CS9_HBCS1I</strain>
    </source>
</reference>
<evidence type="ECO:0000313" key="18">
    <source>
        <dbReference type="EMBL" id="ADT63661.1"/>
    </source>
</evidence>
<dbReference type="PANTHER" id="PTHR11403">
    <property type="entry name" value="CYTOCHROME C OXIDASE SUBUNIT III"/>
    <property type="match status" value="1"/>
</dbReference>
<dbReference type="EMBL" id="HQ619229">
    <property type="protein sequence ID" value="ADT63597.1"/>
    <property type="molecule type" value="Genomic_DNA"/>
</dbReference>
<gene>
    <name evidence="11" type="primary">COX3</name>
    <name evidence="12" type="synonym">cox3</name>
</gene>